<dbReference type="Proteomes" id="UP001327219">
    <property type="component" value="Plasmid unnamed1"/>
</dbReference>
<dbReference type="EMBL" id="CP110821">
    <property type="protein sequence ID" value="WPX97454.1"/>
    <property type="molecule type" value="Genomic_DNA"/>
</dbReference>
<dbReference type="InterPro" id="IPR002686">
    <property type="entry name" value="Transposase_17"/>
</dbReference>
<dbReference type="Gene3D" id="3.30.70.1290">
    <property type="entry name" value="Transposase IS200-like"/>
    <property type="match status" value="1"/>
</dbReference>
<sequence>MTTLSRKEFEKFPGLKKELWRTEFWTKGYFVSTVGKHGDEEKLRNYVKNQGISGYKQIHSGQLNLF</sequence>
<feature type="domain" description="Transposase IS200-like" evidence="1">
    <location>
        <begin position="5"/>
        <end position="50"/>
    </location>
</feature>
<dbReference type="SUPFAM" id="SSF143422">
    <property type="entry name" value="Transposase IS200-like"/>
    <property type="match status" value="1"/>
</dbReference>
<name>A0ABZ0UR24_9RICK</name>
<dbReference type="InterPro" id="IPR036515">
    <property type="entry name" value="Transposase_17_sf"/>
</dbReference>
<accession>A0ABZ0UR24</accession>
<reference evidence="2 3" key="1">
    <citation type="submission" date="2022-11" db="EMBL/GenBank/DDBJ databases">
        <title>Host association and intracellularity evolved multiple times independently in the Rickettsiales.</title>
        <authorList>
            <person name="Castelli M."/>
            <person name="Nardi T."/>
            <person name="Gammuto L."/>
            <person name="Bellinzona G."/>
            <person name="Sabaneyeva E."/>
            <person name="Potekhin A."/>
            <person name="Serra V."/>
            <person name="Petroni G."/>
            <person name="Sassera D."/>
        </authorList>
    </citation>
    <scope>NUCLEOTIDE SEQUENCE [LARGE SCALE GENOMIC DNA]</scope>
    <source>
        <strain evidence="2 3">NDG2</strain>
        <plasmid evidence="2 3">unnamed1</plasmid>
    </source>
</reference>
<gene>
    <name evidence="2" type="ORF">Bandiella_01612</name>
</gene>
<protein>
    <submittedName>
        <fullName evidence="2">IS200/IS605 family transposase</fullName>
    </submittedName>
</protein>
<evidence type="ECO:0000313" key="2">
    <source>
        <dbReference type="EMBL" id="WPX97454.1"/>
    </source>
</evidence>
<evidence type="ECO:0000259" key="1">
    <source>
        <dbReference type="Pfam" id="PF01797"/>
    </source>
</evidence>
<keyword evidence="2" id="KW-0614">Plasmid</keyword>
<keyword evidence="3" id="KW-1185">Reference proteome</keyword>
<evidence type="ECO:0000313" key="3">
    <source>
        <dbReference type="Proteomes" id="UP001327219"/>
    </source>
</evidence>
<proteinExistence type="predicted"/>
<dbReference type="Pfam" id="PF01797">
    <property type="entry name" value="Y1_Tnp"/>
    <property type="match status" value="1"/>
</dbReference>
<geneLocation type="plasmid" evidence="2 3">
    <name>unnamed1</name>
</geneLocation>
<organism evidence="2 3">
    <name type="scientific">Candidatus Bandiella euplotis</name>
    <dbReference type="NCBI Taxonomy" id="1664265"/>
    <lineage>
        <taxon>Bacteria</taxon>
        <taxon>Pseudomonadati</taxon>
        <taxon>Pseudomonadota</taxon>
        <taxon>Alphaproteobacteria</taxon>
        <taxon>Rickettsiales</taxon>
        <taxon>Candidatus Midichloriaceae</taxon>
        <taxon>Candidatus Bandiella</taxon>
    </lineage>
</organism>